<name>A0AAV8VTB4_9CUCU</name>
<evidence type="ECO:0000256" key="1">
    <source>
        <dbReference type="ARBA" id="ARBA00004651"/>
    </source>
</evidence>
<feature type="transmembrane region" description="Helical" evidence="7">
    <location>
        <begin position="196"/>
        <end position="214"/>
    </location>
</feature>
<dbReference type="GO" id="GO:0005415">
    <property type="term" value="F:nucleoside:sodium symporter activity"/>
    <property type="evidence" value="ECO:0007669"/>
    <property type="project" value="TreeGrafter"/>
</dbReference>
<evidence type="ECO:0000259" key="8">
    <source>
        <dbReference type="Pfam" id="PF01773"/>
    </source>
</evidence>
<dbReference type="Proteomes" id="UP001159042">
    <property type="component" value="Unassembled WGS sequence"/>
</dbReference>
<dbReference type="InterPro" id="IPR008276">
    <property type="entry name" value="C_nuclsd_transpt"/>
</dbReference>
<evidence type="ECO:0000256" key="5">
    <source>
        <dbReference type="ARBA" id="ARBA00022989"/>
    </source>
</evidence>
<feature type="transmembrane region" description="Helical" evidence="7">
    <location>
        <begin position="141"/>
        <end position="160"/>
    </location>
</feature>
<evidence type="ECO:0008006" key="13">
    <source>
        <dbReference type="Google" id="ProtNLM"/>
    </source>
</evidence>
<dbReference type="EMBL" id="JANEYG010000034">
    <property type="protein sequence ID" value="KAJ8917292.1"/>
    <property type="molecule type" value="Genomic_DNA"/>
</dbReference>
<feature type="domain" description="Nucleoside transporter/FeoB GTPase Gate" evidence="10">
    <location>
        <begin position="256"/>
        <end position="330"/>
    </location>
</feature>
<evidence type="ECO:0000313" key="11">
    <source>
        <dbReference type="EMBL" id="KAJ8917292.1"/>
    </source>
</evidence>
<gene>
    <name evidence="11" type="ORF">NQ315_002310</name>
</gene>
<dbReference type="Pfam" id="PF01773">
    <property type="entry name" value="Nucleos_tra2_N"/>
    <property type="match status" value="1"/>
</dbReference>
<feature type="transmembrane region" description="Helical" evidence="7">
    <location>
        <begin position="551"/>
        <end position="574"/>
    </location>
</feature>
<accession>A0AAV8VTB4</accession>
<reference evidence="11 12" key="1">
    <citation type="journal article" date="2023" name="Insect Mol. Biol.">
        <title>Genome sequencing provides insights into the evolution of gene families encoding plant cell wall-degrading enzymes in longhorned beetles.</title>
        <authorList>
            <person name="Shin N.R."/>
            <person name="Okamura Y."/>
            <person name="Kirsch R."/>
            <person name="Pauchet Y."/>
        </authorList>
    </citation>
    <scope>NUCLEOTIDE SEQUENCE [LARGE SCALE GENOMIC DNA]</scope>
    <source>
        <strain evidence="11">EAD_L_NR</strain>
    </source>
</reference>
<organism evidence="11 12">
    <name type="scientific">Exocentrus adspersus</name>
    <dbReference type="NCBI Taxonomy" id="1586481"/>
    <lineage>
        <taxon>Eukaryota</taxon>
        <taxon>Metazoa</taxon>
        <taxon>Ecdysozoa</taxon>
        <taxon>Arthropoda</taxon>
        <taxon>Hexapoda</taxon>
        <taxon>Insecta</taxon>
        <taxon>Pterygota</taxon>
        <taxon>Neoptera</taxon>
        <taxon>Endopterygota</taxon>
        <taxon>Coleoptera</taxon>
        <taxon>Polyphaga</taxon>
        <taxon>Cucujiformia</taxon>
        <taxon>Chrysomeloidea</taxon>
        <taxon>Cerambycidae</taxon>
        <taxon>Lamiinae</taxon>
        <taxon>Acanthocinini</taxon>
        <taxon>Exocentrus</taxon>
    </lineage>
</organism>
<comment type="caution">
    <text evidence="11">The sequence shown here is derived from an EMBL/GenBank/DDBJ whole genome shotgun (WGS) entry which is preliminary data.</text>
</comment>
<feature type="transmembrane region" description="Helical" evidence="7">
    <location>
        <begin position="98"/>
        <end position="120"/>
    </location>
</feature>
<keyword evidence="5 7" id="KW-1133">Transmembrane helix</keyword>
<dbReference type="AlphaFoldDB" id="A0AAV8VTB4"/>
<dbReference type="PANTHER" id="PTHR10590:SF4">
    <property type="entry name" value="SOLUTE CARRIER FAMILY 28 MEMBER 3"/>
    <property type="match status" value="1"/>
</dbReference>
<feature type="domain" description="Concentrative nucleoside transporter C-terminal" evidence="9">
    <location>
        <begin position="360"/>
        <end position="571"/>
    </location>
</feature>
<evidence type="ECO:0000256" key="3">
    <source>
        <dbReference type="ARBA" id="ARBA00022475"/>
    </source>
</evidence>
<feature type="domain" description="Concentrative nucleoside transporter N-terminal" evidence="8">
    <location>
        <begin position="174"/>
        <end position="245"/>
    </location>
</feature>
<keyword evidence="4 7" id="KW-0812">Transmembrane</keyword>
<sequence>MVVDGNHTVQYGPSSVVEDAGVNDDFKHTPINDHKIIEVEKSQYQKINWFKRNSSFIINLTVLTVITAYFAWATYYYIKHTGYDFEIFNSTTCDGYGFLVILYGLYVYGVLYSYVGKPIIVPLVYKNVWVPVTNLLKSIRFGQIIFYASLLVATVAYLVLDTRDNRNRLVPISGLCVFLLIGYASSSNRSMIPWRTVVWGLVLQFVFGLLTIRWDVGRNILQCLGDKVNILTGYAFDGAAFTYGDDLIYNQGVFAFKALSTIYLLSLLVNILYYYGIMQTAVGAIGNFLQWIMGTSICESVNSAANIFLGQTEAPLLIAPYLKEVKARVVPQGPVNQPTPPVLGSVLAAYVSFGARAQDLITSSIMSAPAALCFSKLTYPETEEVRVHKKNIHALEIEYDSVLDAASKGAVEAFKLVTGIIASVIAFLAFIYVVNGVLGWLGGLVGFVDGDEVWSLEAIVGKIFIPISYIMGVPWEECENVGKLIGIKTMVNEFVAFQRMQVMIKSGELSERTKVIATYAICGFSNPGSIGIQLSALGALAPSKREAITRLVFRAFWGGAVVCFMTACIAGALMPDNTI</sequence>
<protein>
    <recommendedName>
        <fullName evidence="13">Sodium/nucleoside cotransporter</fullName>
    </recommendedName>
</protein>
<dbReference type="Pfam" id="PF07670">
    <property type="entry name" value="Gate"/>
    <property type="match status" value="1"/>
</dbReference>
<dbReference type="PANTHER" id="PTHR10590">
    <property type="entry name" value="SODIUM/NUCLEOSIDE COTRANSPORTER"/>
    <property type="match status" value="1"/>
</dbReference>
<feature type="transmembrane region" description="Helical" evidence="7">
    <location>
        <begin position="56"/>
        <end position="78"/>
    </location>
</feature>
<comment type="similarity">
    <text evidence="2">Belongs to the concentrative nucleoside transporter (CNT) (TC 2.A.41) family.</text>
</comment>
<feature type="transmembrane region" description="Helical" evidence="7">
    <location>
        <begin position="254"/>
        <end position="275"/>
    </location>
</feature>
<dbReference type="InterPro" id="IPR002668">
    <property type="entry name" value="CNT_N_dom"/>
</dbReference>
<proteinExistence type="inferred from homology"/>
<keyword evidence="3" id="KW-1003">Cell membrane</keyword>
<evidence type="ECO:0000259" key="10">
    <source>
        <dbReference type="Pfam" id="PF07670"/>
    </source>
</evidence>
<evidence type="ECO:0000256" key="4">
    <source>
        <dbReference type="ARBA" id="ARBA00022692"/>
    </source>
</evidence>
<dbReference type="InterPro" id="IPR011657">
    <property type="entry name" value="CNT_C_dom"/>
</dbReference>
<evidence type="ECO:0000259" key="9">
    <source>
        <dbReference type="Pfam" id="PF07662"/>
    </source>
</evidence>
<keyword evidence="12" id="KW-1185">Reference proteome</keyword>
<dbReference type="Pfam" id="PF07662">
    <property type="entry name" value="Nucleos_tra2_C"/>
    <property type="match status" value="1"/>
</dbReference>
<evidence type="ECO:0000256" key="7">
    <source>
        <dbReference type="SAM" id="Phobius"/>
    </source>
</evidence>
<comment type="subcellular location">
    <subcellularLocation>
        <location evidence="1">Cell membrane</location>
        <topology evidence="1">Multi-pass membrane protein</topology>
    </subcellularLocation>
</comment>
<keyword evidence="6 7" id="KW-0472">Membrane</keyword>
<evidence type="ECO:0000313" key="12">
    <source>
        <dbReference type="Proteomes" id="UP001159042"/>
    </source>
</evidence>
<dbReference type="InterPro" id="IPR011642">
    <property type="entry name" value="Gate_dom"/>
</dbReference>
<dbReference type="GO" id="GO:0005886">
    <property type="term" value="C:plasma membrane"/>
    <property type="evidence" value="ECO:0007669"/>
    <property type="project" value="UniProtKB-SubCell"/>
</dbReference>
<feature type="transmembrane region" description="Helical" evidence="7">
    <location>
        <begin position="453"/>
        <end position="473"/>
    </location>
</feature>
<feature type="transmembrane region" description="Helical" evidence="7">
    <location>
        <begin position="166"/>
        <end position="184"/>
    </location>
</feature>
<evidence type="ECO:0000256" key="2">
    <source>
        <dbReference type="ARBA" id="ARBA00009033"/>
    </source>
</evidence>
<feature type="transmembrane region" description="Helical" evidence="7">
    <location>
        <begin position="416"/>
        <end position="441"/>
    </location>
</feature>
<evidence type="ECO:0000256" key="6">
    <source>
        <dbReference type="ARBA" id="ARBA00023136"/>
    </source>
</evidence>